<reference evidence="6 7" key="1">
    <citation type="journal article" date="2013" name="Genome Announc.">
        <title>Draft Genome Sequence of Methylophaga lonarensis MPLT, a Haloalkaliphilic (Non-Methane-Utilizing) Methylotroph.</title>
        <authorList>
            <person name="Shetty S.A."/>
            <person name="Marathe N.P."/>
            <person name="Munot H."/>
            <person name="Antony C.P."/>
            <person name="Dhotre D.P."/>
            <person name="Murrell J.C."/>
            <person name="Shouche Y.S."/>
        </authorList>
    </citation>
    <scope>NUCLEOTIDE SEQUENCE [LARGE SCALE GENOMIC DNA]</scope>
    <source>
        <strain evidence="6 7">MPL</strain>
    </source>
</reference>
<evidence type="ECO:0000259" key="4">
    <source>
        <dbReference type="Pfam" id="PF02678"/>
    </source>
</evidence>
<accession>M7PQY7</accession>
<dbReference type="InterPro" id="IPR011051">
    <property type="entry name" value="RmlC_Cupin_sf"/>
</dbReference>
<feature type="binding site" evidence="2">
    <location>
        <position position="107"/>
    </location>
    <ligand>
        <name>Fe cation</name>
        <dbReference type="ChEBI" id="CHEBI:24875"/>
    </ligand>
</feature>
<dbReference type="Proteomes" id="UP000012019">
    <property type="component" value="Unassembled WGS sequence"/>
</dbReference>
<dbReference type="PIRSF" id="PIRSF006232">
    <property type="entry name" value="Pirin"/>
    <property type="match status" value="1"/>
</dbReference>
<keyword evidence="2" id="KW-0408">Iron</keyword>
<dbReference type="PANTHER" id="PTHR13903">
    <property type="entry name" value="PIRIN-RELATED"/>
    <property type="match status" value="1"/>
</dbReference>
<dbReference type="GO" id="GO:0046872">
    <property type="term" value="F:metal ion binding"/>
    <property type="evidence" value="ECO:0007669"/>
    <property type="project" value="UniProtKB-KW"/>
</dbReference>
<dbReference type="CDD" id="cd02909">
    <property type="entry name" value="cupin_pirin_N"/>
    <property type="match status" value="1"/>
</dbReference>
<keyword evidence="2" id="KW-0479">Metal-binding</keyword>
<evidence type="ECO:0000256" key="2">
    <source>
        <dbReference type="PIRSR" id="PIRSR006232-1"/>
    </source>
</evidence>
<dbReference type="CDD" id="cd02247">
    <property type="entry name" value="cupin_pirin_C"/>
    <property type="match status" value="1"/>
</dbReference>
<evidence type="ECO:0000313" key="7">
    <source>
        <dbReference type="Proteomes" id="UP000012019"/>
    </source>
</evidence>
<feature type="binding site" evidence="2">
    <location>
        <position position="105"/>
    </location>
    <ligand>
        <name>Fe cation</name>
        <dbReference type="ChEBI" id="CHEBI:24875"/>
    </ligand>
</feature>
<dbReference type="SUPFAM" id="SSF51182">
    <property type="entry name" value="RmlC-like cupins"/>
    <property type="match status" value="1"/>
</dbReference>
<feature type="domain" description="Pirin C-terminal" evidence="5">
    <location>
        <begin position="179"/>
        <end position="279"/>
    </location>
</feature>
<proteinExistence type="inferred from homology"/>
<evidence type="ECO:0000259" key="5">
    <source>
        <dbReference type="Pfam" id="PF05726"/>
    </source>
</evidence>
<name>M7PQY7_9GAMM</name>
<dbReference type="Gene3D" id="2.60.120.10">
    <property type="entry name" value="Jelly Rolls"/>
    <property type="match status" value="2"/>
</dbReference>
<dbReference type="eggNOG" id="COG1741">
    <property type="taxonomic scope" value="Bacteria"/>
</dbReference>
<dbReference type="STRING" id="1286106.MPL1_08267"/>
<comment type="cofactor">
    <cofactor evidence="2">
        <name>Fe cation</name>
        <dbReference type="ChEBI" id="CHEBI:24875"/>
    </cofactor>
    <text evidence="2">Binds 1 Fe cation per subunit.</text>
</comment>
<dbReference type="PATRIC" id="fig|1286106.3.peg.1658"/>
<feature type="binding site" evidence="2">
    <location>
        <position position="61"/>
    </location>
    <ligand>
        <name>Fe cation</name>
        <dbReference type="ChEBI" id="CHEBI:24875"/>
    </ligand>
</feature>
<dbReference type="Pfam" id="PF05726">
    <property type="entry name" value="Pirin_C"/>
    <property type="match status" value="1"/>
</dbReference>
<organism evidence="6 7">
    <name type="scientific">Methylophaga lonarensis MPL</name>
    <dbReference type="NCBI Taxonomy" id="1286106"/>
    <lineage>
        <taxon>Bacteria</taxon>
        <taxon>Pseudomonadati</taxon>
        <taxon>Pseudomonadota</taxon>
        <taxon>Gammaproteobacteria</taxon>
        <taxon>Thiotrichales</taxon>
        <taxon>Piscirickettsiaceae</taxon>
        <taxon>Methylophaga</taxon>
    </lineage>
</organism>
<dbReference type="InterPro" id="IPR014710">
    <property type="entry name" value="RmlC-like_jellyroll"/>
</dbReference>
<gene>
    <name evidence="6" type="ORF">MPL1_08267</name>
</gene>
<protein>
    <submittedName>
        <fullName evidence="6">Pirin</fullName>
    </submittedName>
</protein>
<feature type="domain" description="Pirin N-terminal" evidence="4">
    <location>
        <begin position="23"/>
        <end position="123"/>
    </location>
</feature>
<dbReference type="InterPro" id="IPR012093">
    <property type="entry name" value="Pirin"/>
</dbReference>
<sequence length="282" mass="30310">MTEKLRTVTRIVRGDATADGAGVQLKRIIGGAELDMLDPFLMLDAFGSDKPQDYIGGFPPHPHRGFETVTYMLAGKMRHQDSAGNAGVIEAGGVQWMTAASGIIHSEMPEQEEGLLAGYQLWVNLPASEKMSAPRYQEISAEAITVEQHDDGLTIRVVAGETRQGNTGVIDNPFVDPLYLVVDAPAGSQLNEQVKEGHNAFIYLSKGKLNVADTARSIQAGELAVLSDGDALRLTAEQDSSFILVSGKPLNEPVAKGGPFVMNTRAEVEQAFADYRSGQLVQ</sequence>
<dbReference type="PANTHER" id="PTHR13903:SF8">
    <property type="entry name" value="PIRIN"/>
    <property type="match status" value="1"/>
</dbReference>
<dbReference type="Pfam" id="PF02678">
    <property type="entry name" value="Pirin"/>
    <property type="match status" value="1"/>
</dbReference>
<dbReference type="EMBL" id="APHR01000040">
    <property type="protein sequence ID" value="EMR12844.1"/>
    <property type="molecule type" value="Genomic_DNA"/>
</dbReference>
<dbReference type="OrthoDB" id="9780903at2"/>
<dbReference type="InterPro" id="IPR003829">
    <property type="entry name" value="Pirin_N_dom"/>
</dbReference>
<comment type="caution">
    <text evidence="6">The sequence shown here is derived from an EMBL/GenBank/DDBJ whole genome shotgun (WGS) entry which is preliminary data.</text>
</comment>
<evidence type="ECO:0000256" key="1">
    <source>
        <dbReference type="ARBA" id="ARBA00008416"/>
    </source>
</evidence>
<dbReference type="RefSeq" id="WP_009726635.1">
    <property type="nucleotide sequence ID" value="NZ_APHR01000040.1"/>
</dbReference>
<feature type="binding site" evidence="2">
    <location>
        <position position="63"/>
    </location>
    <ligand>
        <name>Fe cation</name>
        <dbReference type="ChEBI" id="CHEBI:24875"/>
    </ligand>
</feature>
<dbReference type="AlphaFoldDB" id="M7PQY7"/>
<dbReference type="InterPro" id="IPR008778">
    <property type="entry name" value="Pirin_C_dom"/>
</dbReference>
<evidence type="ECO:0000256" key="3">
    <source>
        <dbReference type="RuleBase" id="RU003457"/>
    </source>
</evidence>
<keyword evidence="7" id="KW-1185">Reference proteome</keyword>
<evidence type="ECO:0000313" key="6">
    <source>
        <dbReference type="EMBL" id="EMR12844.1"/>
    </source>
</evidence>
<comment type="similarity">
    <text evidence="1 3">Belongs to the pirin family.</text>
</comment>